<dbReference type="EMBL" id="QGHS01000129">
    <property type="protein sequence ID" value="PWT45764.1"/>
    <property type="molecule type" value="Genomic_DNA"/>
</dbReference>
<accession>A0A317GEG3</accession>
<dbReference type="AlphaFoldDB" id="A0A317GEG3"/>
<gene>
    <name evidence="1" type="ORF">DKZ23_08705</name>
</gene>
<dbReference type="Proteomes" id="UP000245866">
    <property type="component" value="Unassembled WGS sequence"/>
</dbReference>
<evidence type="ECO:0000313" key="1">
    <source>
        <dbReference type="EMBL" id="PWT45764.1"/>
    </source>
</evidence>
<name>A0A317GEG3_LIMRT</name>
<sequence>MLPTPYEMDQKIREQKLHQQEQKLIDDQRKLITKQKQIIAEQREFMDVQGNLINKFFKILNDPSLDKETLKKVVVKTL</sequence>
<reference evidence="1 2" key="1">
    <citation type="journal article" date="2018" name="Front. Microbiol.">
        <title>Comparative Genomics of the Herbivore Gut Symbiont Lactobacillus reuteri Reveals Genetic Diversity and Lifestyle Adaptation.</title>
        <authorList>
            <person name="Zhao J."/>
        </authorList>
    </citation>
    <scope>NUCLEOTIDE SEQUENCE [LARGE SCALE GENOMIC DNA]</scope>
    <source>
        <strain evidence="1 2">LR12</strain>
    </source>
</reference>
<comment type="caution">
    <text evidence="1">The sequence shown here is derived from an EMBL/GenBank/DDBJ whole genome shotgun (WGS) entry which is preliminary data.</text>
</comment>
<organism evidence="1 2">
    <name type="scientific">Limosilactobacillus reuteri</name>
    <name type="common">Lactobacillus reuteri</name>
    <dbReference type="NCBI Taxonomy" id="1598"/>
    <lineage>
        <taxon>Bacteria</taxon>
        <taxon>Bacillati</taxon>
        <taxon>Bacillota</taxon>
        <taxon>Bacilli</taxon>
        <taxon>Lactobacillales</taxon>
        <taxon>Lactobacillaceae</taxon>
        <taxon>Limosilactobacillus</taxon>
    </lineage>
</organism>
<evidence type="ECO:0000313" key="2">
    <source>
        <dbReference type="Proteomes" id="UP000245866"/>
    </source>
</evidence>
<proteinExistence type="predicted"/>
<protein>
    <submittedName>
        <fullName evidence="1">Uncharacterized protein</fullName>
    </submittedName>
</protein>
<dbReference type="RefSeq" id="WP_134907885.1">
    <property type="nucleotide sequence ID" value="NZ_JAJAOX010000034.1"/>
</dbReference>